<evidence type="ECO:0000256" key="1">
    <source>
        <dbReference type="SAM" id="MobiDB-lite"/>
    </source>
</evidence>
<evidence type="ECO:0000313" key="2">
    <source>
        <dbReference type="EMBL" id="KAG1777659.1"/>
    </source>
</evidence>
<protein>
    <submittedName>
        <fullName evidence="2">Uncharacterized protein</fullName>
    </submittedName>
</protein>
<dbReference type="Proteomes" id="UP000714275">
    <property type="component" value="Unassembled WGS sequence"/>
</dbReference>
<proteinExistence type="predicted"/>
<evidence type="ECO:0000313" key="3">
    <source>
        <dbReference type="Proteomes" id="UP000714275"/>
    </source>
</evidence>
<dbReference type="AlphaFoldDB" id="A0A9P7D324"/>
<name>A0A9P7D324_9AGAM</name>
<keyword evidence="3" id="KW-1185">Reference proteome</keyword>
<feature type="region of interest" description="Disordered" evidence="1">
    <location>
        <begin position="136"/>
        <end position="155"/>
    </location>
</feature>
<organism evidence="2 3">
    <name type="scientific">Suillus placidus</name>
    <dbReference type="NCBI Taxonomy" id="48579"/>
    <lineage>
        <taxon>Eukaryota</taxon>
        <taxon>Fungi</taxon>
        <taxon>Dikarya</taxon>
        <taxon>Basidiomycota</taxon>
        <taxon>Agaricomycotina</taxon>
        <taxon>Agaricomycetes</taxon>
        <taxon>Agaricomycetidae</taxon>
        <taxon>Boletales</taxon>
        <taxon>Suillineae</taxon>
        <taxon>Suillaceae</taxon>
        <taxon>Suillus</taxon>
    </lineage>
</organism>
<comment type="caution">
    <text evidence="2">The sequence shown here is derived from an EMBL/GenBank/DDBJ whole genome shotgun (WGS) entry which is preliminary data.</text>
</comment>
<feature type="region of interest" description="Disordered" evidence="1">
    <location>
        <begin position="106"/>
        <end position="125"/>
    </location>
</feature>
<accession>A0A9P7D324</accession>
<feature type="compositionally biased region" description="Basic and acidic residues" evidence="1">
    <location>
        <begin position="146"/>
        <end position="155"/>
    </location>
</feature>
<sequence>MLANAGHISDALASAEEPRVPQACSALRVLEQSLKTGTSFDIVFQAYTRRLSPGKVTRPIPIYASTAVLKTTTLLLDPTVEENLDFSSLFELSEGDTLPSTSIESYEYESDSDLEDNDDNHSSNHNNVAVVQPAEEVDTQAGDEASASHDERSHTPESREGLFILVKGVAWRTWHAFIYYCYTGIANFANLRSQSMPDGVTLQQRPHCSPKSMYQLARKLQNEPLSQLAFKAIETRLSAANILDEAFSKFTSRHDAIREMEITLLLQHQSAPAVLQGLPAKIKAVAMGDLPHAALAFTALYQKITQIPAQN</sequence>
<reference evidence="2" key="1">
    <citation type="journal article" date="2020" name="New Phytol.">
        <title>Comparative genomics reveals dynamic genome evolution in host specialist ectomycorrhizal fungi.</title>
        <authorList>
            <person name="Lofgren L.A."/>
            <person name="Nguyen N.H."/>
            <person name="Vilgalys R."/>
            <person name="Ruytinx J."/>
            <person name="Liao H.L."/>
            <person name="Branco S."/>
            <person name="Kuo A."/>
            <person name="LaButti K."/>
            <person name="Lipzen A."/>
            <person name="Andreopoulos W."/>
            <person name="Pangilinan J."/>
            <person name="Riley R."/>
            <person name="Hundley H."/>
            <person name="Na H."/>
            <person name="Barry K."/>
            <person name="Grigoriev I.V."/>
            <person name="Stajich J.E."/>
            <person name="Kennedy P.G."/>
        </authorList>
    </citation>
    <scope>NUCLEOTIDE SEQUENCE</scope>
    <source>
        <strain evidence="2">DOB743</strain>
    </source>
</reference>
<dbReference type="EMBL" id="JABBWD010000019">
    <property type="protein sequence ID" value="KAG1777659.1"/>
    <property type="molecule type" value="Genomic_DNA"/>
</dbReference>
<dbReference type="OrthoDB" id="6359816at2759"/>
<gene>
    <name evidence="2" type="ORF">EV702DRAFT_968983</name>
</gene>
<feature type="compositionally biased region" description="Acidic residues" evidence="1">
    <location>
        <begin position="106"/>
        <end position="118"/>
    </location>
</feature>